<protein>
    <submittedName>
        <fullName evidence="2">Uncharacterized protein</fullName>
    </submittedName>
</protein>
<sequence length="146" mass="16146">MEQLSVLLLDITRPLTFLLKREKKKPSEQKPAESVAEAEPTTMEPANENTTVAPETSAAATAEGQSSESKDGASNTDRKKDDDMRRRLRHLVPPVSPEHNLRLVVNILTARECSSKTFRETLSIMQNLSAIPEGKVFFGADSIRQA</sequence>
<gene>
    <name evidence="2" type="ORF">B9Z19DRAFT_1122593</name>
</gene>
<evidence type="ECO:0000256" key="1">
    <source>
        <dbReference type="SAM" id="MobiDB-lite"/>
    </source>
</evidence>
<evidence type="ECO:0000313" key="3">
    <source>
        <dbReference type="Proteomes" id="UP000244722"/>
    </source>
</evidence>
<feature type="compositionally biased region" description="Basic and acidic residues" evidence="1">
    <location>
        <begin position="68"/>
        <end position="85"/>
    </location>
</feature>
<feature type="region of interest" description="Disordered" evidence="1">
    <location>
        <begin position="18"/>
        <end position="93"/>
    </location>
</feature>
<reference evidence="2 3" key="1">
    <citation type="submission" date="2017-04" db="EMBL/GenBank/DDBJ databases">
        <title>Draft genome sequence of Tuber borchii Vittad., a whitish edible truffle.</title>
        <authorList>
            <consortium name="DOE Joint Genome Institute"/>
            <person name="Murat C."/>
            <person name="Kuo A."/>
            <person name="Barry K.W."/>
            <person name="Clum A."/>
            <person name="Dockter R.B."/>
            <person name="Fauchery L."/>
            <person name="Iotti M."/>
            <person name="Kohler A."/>
            <person name="Labutti K."/>
            <person name="Lindquist E.A."/>
            <person name="Lipzen A."/>
            <person name="Ohm R.A."/>
            <person name="Wang M."/>
            <person name="Grigoriev I.V."/>
            <person name="Zambonelli A."/>
            <person name="Martin F.M."/>
        </authorList>
    </citation>
    <scope>NUCLEOTIDE SEQUENCE [LARGE SCALE GENOMIC DNA]</scope>
    <source>
        <strain evidence="2 3">Tbo3840</strain>
    </source>
</reference>
<accession>A0A2T7A006</accession>
<organism evidence="2 3">
    <name type="scientific">Tuber borchii</name>
    <name type="common">White truffle</name>
    <dbReference type="NCBI Taxonomy" id="42251"/>
    <lineage>
        <taxon>Eukaryota</taxon>
        <taxon>Fungi</taxon>
        <taxon>Dikarya</taxon>
        <taxon>Ascomycota</taxon>
        <taxon>Pezizomycotina</taxon>
        <taxon>Pezizomycetes</taxon>
        <taxon>Pezizales</taxon>
        <taxon>Tuberaceae</taxon>
        <taxon>Tuber</taxon>
    </lineage>
</organism>
<dbReference type="OrthoDB" id="8068875at2759"/>
<name>A0A2T7A006_TUBBO</name>
<dbReference type="EMBL" id="NESQ01000051">
    <property type="protein sequence ID" value="PUU81079.1"/>
    <property type="molecule type" value="Genomic_DNA"/>
</dbReference>
<dbReference type="STRING" id="42251.A0A2T7A006"/>
<evidence type="ECO:0000313" key="2">
    <source>
        <dbReference type="EMBL" id="PUU81079.1"/>
    </source>
</evidence>
<dbReference type="AlphaFoldDB" id="A0A2T7A006"/>
<dbReference type="Proteomes" id="UP000244722">
    <property type="component" value="Unassembled WGS sequence"/>
</dbReference>
<comment type="caution">
    <text evidence="2">The sequence shown here is derived from an EMBL/GenBank/DDBJ whole genome shotgun (WGS) entry which is preliminary data.</text>
</comment>
<proteinExistence type="predicted"/>
<keyword evidence="3" id="KW-1185">Reference proteome</keyword>